<gene>
    <name evidence="1" type="ORF">HBF32_04200</name>
</gene>
<name>A0A7X5QSM3_9GAMM</name>
<dbReference type="InterPro" id="IPR017143">
    <property type="entry name" value="UCP037225"/>
</dbReference>
<dbReference type="Proteomes" id="UP000518878">
    <property type="component" value="Unassembled WGS sequence"/>
</dbReference>
<keyword evidence="2" id="KW-1185">Reference proteome</keyword>
<dbReference type="PIRSF" id="PIRSF037225">
    <property type="entry name" value="UCP037225"/>
    <property type="match status" value="1"/>
</dbReference>
<sequence>MNEFTDIACPYCGEIIEVVVDVSAGSQTYIEDCQVCCRPITIRLTVDEGDESFTVSAFTENDG</sequence>
<reference evidence="1 2" key="1">
    <citation type="journal article" date="2006" name="Int. J. Syst. Evol. Microbiol.">
        <title>Dyella yeojuensis sp. nov., isolated from greenhouse soil in Korea.</title>
        <authorList>
            <person name="Kim B.Y."/>
            <person name="Weon H.Y."/>
            <person name="Lee K.H."/>
            <person name="Seok S.J."/>
            <person name="Kwon S.W."/>
            <person name="Go S.J."/>
            <person name="Stackebrandt E."/>
        </authorList>
    </citation>
    <scope>NUCLEOTIDE SEQUENCE [LARGE SCALE GENOMIC DNA]</scope>
    <source>
        <strain evidence="1 2">DSM 17673</strain>
    </source>
</reference>
<proteinExistence type="predicted"/>
<evidence type="ECO:0000313" key="1">
    <source>
        <dbReference type="EMBL" id="NID14666.1"/>
    </source>
</evidence>
<dbReference type="Pfam" id="PF14255">
    <property type="entry name" value="Zn_ribbon_21"/>
    <property type="match status" value="1"/>
</dbReference>
<dbReference type="AlphaFoldDB" id="A0A7X5QSM3"/>
<evidence type="ECO:0000313" key="2">
    <source>
        <dbReference type="Proteomes" id="UP000518878"/>
    </source>
</evidence>
<dbReference type="RefSeq" id="WP_166698364.1">
    <property type="nucleotide sequence ID" value="NZ_JAAQTL010000001.1"/>
</dbReference>
<dbReference type="EMBL" id="JAAQTL010000001">
    <property type="protein sequence ID" value="NID14666.1"/>
    <property type="molecule type" value="Genomic_DNA"/>
</dbReference>
<accession>A0A7X5QSM3</accession>
<protein>
    <submittedName>
        <fullName evidence="1">CPXCG motif-containing cysteine-rich protein</fullName>
    </submittedName>
</protein>
<organism evidence="1 2">
    <name type="scientific">Luteibacter yeojuensis</name>
    <dbReference type="NCBI Taxonomy" id="345309"/>
    <lineage>
        <taxon>Bacteria</taxon>
        <taxon>Pseudomonadati</taxon>
        <taxon>Pseudomonadota</taxon>
        <taxon>Gammaproteobacteria</taxon>
        <taxon>Lysobacterales</taxon>
        <taxon>Rhodanobacteraceae</taxon>
        <taxon>Luteibacter</taxon>
    </lineage>
</organism>
<comment type="caution">
    <text evidence="1">The sequence shown here is derived from an EMBL/GenBank/DDBJ whole genome shotgun (WGS) entry which is preliminary data.</text>
</comment>
<dbReference type="InterPro" id="IPR025990">
    <property type="entry name" value="zinc_ribbon_bacterial"/>
</dbReference>